<dbReference type="Proteomes" id="UP000274097">
    <property type="component" value="Unassembled WGS sequence"/>
</dbReference>
<comment type="caution">
    <text evidence="3">The sequence shown here is derived from an EMBL/GenBank/DDBJ whole genome shotgun (WGS) entry which is preliminary data.</text>
</comment>
<dbReference type="EMBL" id="RFLX01000005">
    <property type="protein sequence ID" value="RMI25406.1"/>
    <property type="molecule type" value="Genomic_DNA"/>
</dbReference>
<dbReference type="PRINTS" id="PR01270">
    <property type="entry name" value="HDASUPER"/>
</dbReference>
<dbReference type="PANTHER" id="PTHR10625:SF10">
    <property type="entry name" value="HISTONE DEACETYLASE HDAC1"/>
    <property type="match status" value="1"/>
</dbReference>
<dbReference type="InterPro" id="IPR037138">
    <property type="entry name" value="His_deacetylse_dom_sf"/>
</dbReference>
<organism evidence="3 6">
    <name type="scientific">Teichococcus wenyumeiae</name>
    <dbReference type="NCBI Taxonomy" id="2478470"/>
    <lineage>
        <taxon>Bacteria</taxon>
        <taxon>Pseudomonadati</taxon>
        <taxon>Pseudomonadota</taxon>
        <taxon>Alphaproteobacteria</taxon>
        <taxon>Acetobacterales</taxon>
        <taxon>Roseomonadaceae</taxon>
        <taxon>Roseomonas</taxon>
    </lineage>
</organism>
<accession>A0A3A9J9Y3</accession>
<comment type="similarity">
    <text evidence="1">Belongs to the histone deacetylase family.</text>
</comment>
<evidence type="ECO:0000313" key="5">
    <source>
        <dbReference type="Proteomes" id="UP000274097"/>
    </source>
</evidence>
<evidence type="ECO:0000313" key="6">
    <source>
        <dbReference type="Proteomes" id="UP000278036"/>
    </source>
</evidence>
<dbReference type="InParanoid" id="A0A3A9J9Y3"/>
<dbReference type="GO" id="GO:0004407">
    <property type="term" value="F:histone deacetylase activity"/>
    <property type="evidence" value="ECO:0007669"/>
    <property type="project" value="TreeGrafter"/>
</dbReference>
<dbReference type="Proteomes" id="UP000278036">
    <property type="component" value="Unassembled WGS sequence"/>
</dbReference>
<dbReference type="InterPro" id="IPR023801">
    <property type="entry name" value="His_deacetylse_dom"/>
</dbReference>
<feature type="domain" description="Histone deacetylase" evidence="2">
    <location>
        <begin position="22"/>
        <end position="312"/>
    </location>
</feature>
<gene>
    <name evidence="3" type="ORF">D6Z83_17515</name>
    <name evidence="4" type="ORF">EBE87_09730</name>
</gene>
<protein>
    <submittedName>
        <fullName evidence="3">Histone deacetylase family protein</fullName>
    </submittedName>
</protein>
<dbReference type="Gene3D" id="3.40.800.20">
    <property type="entry name" value="Histone deacetylase domain"/>
    <property type="match status" value="1"/>
</dbReference>
<dbReference type="PANTHER" id="PTHR10625">
    <property type="entry name" value="HISTONE DEACETYLASE HDAC1-RELATED"/>
    <property type="match status" value="1"/>
</dbReference>
<dbReference type="OrthoDB" id="9808367at2"/>
<dbReference type="InterPro" id="IPR023696">
    <property type="entry name" value="Ureohydrolase_dom_sf"/>
</dbReference>
<evidence type="ECO:0000256" key="1">
    <source>
        <dbReference type="ARBA" id="ARBA00005947"/>
    </source>
</evidence>
<dbReference type="GO" id="GO:0040029">
    <property type="term" value="P:epigenetic regulation of gene expression"/>
    <property type="evidence" value="ECO:0007669"/>
    <property type="project" value="TreeGrafter"/>
</dbReference>
<evidence type="ECO:0000259" key="2">
    <source>
        <dbReference type="Pfam" id="PF00850"/>
    </source>
</evidence>
<dbReference type="RefSeq" id="WP_120639558.1">
    <property type="nucleotide sequence ID" value="NZ_RAQU01000120.1"/>
</dbReference>
<evidence type="ECO:0000313" key="4">
    <source>
        <dbReference type="EMBL" id="RMI25406.1"/>
    </source>
</evidence>
<dbReference type="Pfam" id="PF00850">
    <property type="entry name" value="Hist_deacetyl"/>
    <property type="match status" value="1"/>
</dbReference>
<keyword evidence="5" id="KW-1185">Reference proteome</keyword>
<dbReference type="AlphaFoldDB" id="A0A3A9J9Y3"/>
<dbReference type="CDD" id="cd11599">
    <property type="entry name" value="HDAC_classII_2"/>
    <property type="match status" value="1"/>
</dbReference>
<evidence type="ECO:0000313" key="3">
    <source>
        <dbReference type="EMBL" id="RKK02870.1"/>
    </source>
</evidence>
<proteinExistence type="inferred from homology"/>
<reference evidence="3 6" key="1">
    <citation type="submission" date="2018-09" db="EMBL/GenBank/DDBJ databases">
        <title>Roseomonas sp. nov., isolated from feces of Tibetan antelopes in the Qinghai-Tibet plateau, China.</title>
        <authorList>
            <person name="Tian Z."/>
        </authorList>
    </citation>
    <scope>NUCLEOTIDE SEQUENCE [LARGE SCALE GENOMIC DNA]</scope>
    <source>
        <strain evidence="4 5">Z23</strain>
        <strain evidence="3 6">Z24</strain>
    </source>
</reference>
<name>A0A3A9J9Y3_9PROT</name>
<sequence length="314" mass="33010">MTPLVLLLTHHACLGHENFEDHPESPDRLRAVLGALEAEEFAGLLREVAPAATEAQLRLAHSPGHVERILSTRPQPGRFVPLDGDTGMNHASAEAALRAAGAGVAAVDAVCAREGQGGVTRAFCAVRPPGHHAEPERAMGFCFFGNAVVAARHAQRAHGLGRVAILDFDVHHGNGTQAAVGGDPSILFASTHQSPCYPFTGAASETGVGNLFNAPLPPGSGSTEFRAAWAETLLPAVERFAPELIVVSAGFDAHARDPLAQLRLREADFGWLTGEICRIADRCCEGRVVSMLEGGYDLHALAASTAAHLRALMA</sequence>
<dbReference type="SUPFAM" id="SSF52768">
    <property type="entry name" value="Arginase/deacetylase"/>
    <property type="match status" value="1"/>
</dbReference>
<dbReference type="InterPro" id="IPR000286">
    <property type="entry name" value="HDACs"/>
</dbReference>
<dbReference type="EMBL" id="RAQU01000120">
    <property type="protein sequence ID" value="RKK02870.1"/>
    <property type="molecule type" value="Genomic_DNA"/>
</dbReference>